<feature type="binding site" evidence="10">
    <location>
        <position position="265"/>
    </location>
    <ligand>
        <name>Fe cation</name>
        <dbReference type="ChEBI" id="CHEBI:24875"/>
    </ligand>
</feature>
<sequence length="359" mass="40076">MTPDSYIWPSIEVEDGASWVQQKLVGRNGDPQEKTGVAIWVFSVTSDMPGRTAFSSLDGDILIVPQSGALDIQTEVGKLLVRQNEIAVIPRGIRHRVILKAGQPARGFVIELFEGHFQLPVLGVIGSTGLANVRDFQVPMACFEGEVFDDRDGGKIVKASGDGDWEIISRLNGQLWTCVQDHTPFDVVVWHGTCYPYKYDLARFCVMGNTLFDHHDPSLFTVLTAPCYGKAPGTAVIDFAIVPPRWQVAEESLWIPYYHRNVMQEFFFPVIYEQSPEFPFNCGPEFRPFGCGLHGNMAAHGSPQSEYLQATKIDTTKPTKLETDGVLIALVESERPFFLSDWAFRSALKIFNGKKSLRL</sequence>
<dbReference type="Pfam" id="PF04209">
    <property type="entry name" value="HgmA_C"/>
    <property type="match status" value="1"/>
</dbReference>
<evidence type="ECO:0000313" key="13">
    <source>
        <dbReference type="EMBL" id="KAJ3578284.1"/>
    </source>
</evidence>
<keyword evidence="8 10" id="KW-0408">Iron</keyword>
<keyword evidence="6" id="KW-0223">Dioxygenase</keyword>
<dbReference type="Proteomes" id="UP001148614">
    <property type="component" value="Unassembled WGS sequence"/>
</dbReference>
<evidence type="ECO:0000256" key="1">
    <source>
        <dbReference type="ARBA" id="ARBA00001962"/>
    </source>
</evidence>
<dbReference type="InterPro" id="IPR011051">
    <property type="entry name" value="RmlC_Cupin_sf"/>
</dbReference>
<evidence type="ECO:0000256" key="10">
    <source>
        <dbReference type="PIRSR" id="PIRSR605708-2"/>
    </source>
</evidence>
<dbReference type="GO" id="GO:0005737">
    <property type="term" value="C:cytoplasm"/>
    <property type="evidence" value="ECO:0007669"/>
    <property type="project" value="TreeGrafter"/>
</dbReference>
<evidence type="ECO:0000256" key="9">
    <source>
        <dbReference type="PIRSR" id="PIRSR605708-1"/>
    </source>
</evidence>
<keyword evidence="14" id="KW-1185">Reference proteome</keyword>
<dbReference type="InterPro" id="IPR046452">
    <property type="entry name" value="HgmA_N"/>
</dbReference>
<comment type="pathway">
    <text evidence="2">Amino-acid degradation; L-phenylalanine degradation; acetoacetate and fumarate from L-phenylalanine: step 4/6.</text>
</comment>
<evidence type="ECO:0000256" key="8">
    <source>
        <dbReference type="ARBA" id="ARBA00023004"/>
    </source>
</evidence>
<gene>
    <name evidence="13" type="ORF">NPX13_g2284</name>
</gene>
<evidence type="ECO:0000256" key="5">
    <source>
        <dbReference type="ARBA" id="ARBA00022723"/>
    </source>
</evidence>
<feature type="binding site" evidence="10">
    <location>
        <position position="259"/>
    </location>
    <ligand>
        <name>Fe cation</name>
        <dbReference type="ChEBI" id="CHEBI:24875"/>
    </ligand>
</feature>
<evidence type="ECO:0000256" key="6">
    <source>
        <dbReference type="ARBA" id="ARBA00022964"/>
    </source>
</evidence>
<evidence type="ECO:0000256" key="4">
    <source>
        <dbReference type="ARBA" id="ARBA00013127"/>
    </source>
</evidence>
<dbReference type="Gene3D" id="2.60.120.10">
    <property type="entry name" value="Jelly Rolls"/>
    <property type="match status" value="1"/>
</dbReference>
<evidence type="ECO:0000256" key="3">
    <source>
        <dbReference type="ARBA" id="ARBA00007757"/>
    </source>
</evidence>
<evidence type="ECO:0000256" key="2">
    <source>
        <dbReference type="ARBA" id="ARBA00004704"/>
    </source>
</evidence>
<dbReference type="EMBL" id="JANPWZ010000235">
    <property type="protein sequence ID" value="KAJ3578284.1"/>
    <property type="molecule type" value="Genomic_DNA"/>
</dbReference>
<accession>A0A9W8NKH4</accession>
<reference evidence="13" key="1">
    <citation type="submission" date="2022-07" db="EMBL/GenBank/DDBJ databases">
        <title>Genome Sequence of Xylaria arbuscula.</title>
        <authorList>
            <person name="Buettner E."/>
        </authorList>
    </citation>
    <scope>NUCLEOTIDE SEQUENCE</scope>
    <source>
        <strain evidence="13">VT107</strain>
    </source>
</reference>
<evidence type="ECO:0000313" key="14">
    <source>
        <dbReference type="Proteomes" id="UP001148614"/>
    </source>
</evidence>
<comment type="cofactor">
    <cofactor evidence="1 10">
        <name>Fe cation</name>
        <dbReference type="ChEBI" id="CHEBI:24875"/>
    </cofactor>
</comment>
<dbReference type="InterPro" id="IPR014710">
    <property type="entry name" value="RmlC-like_jellyroll"/>
</dbReference>
<name>A0A9W8NKH4_9PEZI</name>
<evidence type="ECO:0000256" key="7">
    <source>
        <dbReference type="ARBA" id="ARBA00023002"/>
    </source>
</evidence>
<dbReference type="GO" id="GO:0004411">
    <property type="term" value="F:homogentisate 1,2-dioxygenase activity"/>
    <property type="evidence" value="ECO:0007669"/>
    <property type="project" value="UniProtKB-EC"/>
</dbReference>
<dbReference type="GO" id="GO:0006570">
    <property type="term" value="P:tyrosine metabolic process"/>
    <property type="evidence" value="ECO:0007669"/>
    <property type="project" value="InterPro"/>
</dbReference>
<dbReference type="PANTHER" id="PTHR11056:SF0">
    <property type="entry name" value="HOMOGENTISATE 1,2-DIOXYGENASE"/>
    <property type="match status" value="1"/>
</dbReference>
<dbReference type="Pfam" id="PF20510">
    <property type="entry name" value="HgmA_N"/>
    <property type="match status" value="1"/>
</dbReference>
<feature type="domain" description="Homogentisate 1,2-dioxygenase C-terminal" evidence="11">
    <location>
        <begin position="203"/>
        <end position="346"/>
    </location>
</feature>
<evidence type="ECO:0000259" key="12">
    <source>
        <dbReference type="Pfam" id="PF20510"/>
    </source>
</evidence>
<feature type="binding site" evidence="10">
    <location>
        <position position="300"/>
    </location>
    <ligand>
        <name>homogentisate</name>
        <dbReference type="ChEBI" id="CHEBI:16169"/>
    </ligand>
</feature>
<dbReference type="PANTHER" id="PTHR11056">
    <property type="entry name" value="HOMOGENTISATE 1,2-DIOXYGENASE"/>
    <property type="match status" value="1"/>
</dbReference>
<dbReference type="EC" id="1.13.11.5" evidence="4"/>
<dbReference type="InterPro" id="IPR005708">
    <property type="entry name" value="Homogentis_dOase"/>
</dbReference>
<dbReference type="SUPFAM" id="SSF51182">
    <property type="entry name" value="RmlC-like cupins"/>
    <property type="match status" value="1"/>
</dbReference>
<dbReference type="GO" id="GO:0006559">
    <property type="term" value="P:L-phenylalanine catabolic process"/>
    <property type="evidence" value="ECO:0007669"/>
    <property type="project" value="InterPro"/>
</dbReference>
<comment type="caution">
    <text evidence="13">The sequence shown here is derived from an EMBL/GenBank/DDBJ whole genome shotgun (WGS) entry which is preliminary data.</text>
</comment>
<dbReference type="InterPro" id="IPR046451">
    <property type="entry name" value="HgmA_C"/>
</dbReference>
<dbReference type="VEuPathDB" id="FungiDB:F4678DRAFT_423944"/>
<protein>
    <recommendedName>
        <fullName evidence="4">homogentisate 1,2-dioxygenase</fullName>
        <ecNumber evidence="4">1.13.11.5</ecNumber>
    </recommendedName>
</protein>
<feature type="binding site" evidence="10">
    <location>
        <position position="300"/>
    </location>
    <ligand>
        <name>Fe cation</name>
        <dbReference type="ChEBI" id="CHEBI:24875"/>
    </ligand>
</feature>
<feature type="active site" description="Proton acceptor" evidence="9">
    <location>
        <position position="214"/>
    </location>
</feature>
<keyword evidence="7" id="KW-0560">Oxidoreductase</keyword>
<dbReference type="AlphaFoldDB" id="A0A9W8NKH4"/>
<organism evidence="13 14">
    <name type="scientific">Xylaria arbuscula</name>
    <dbReference type="NCBI Taxonomy" id="114810"/>
    <lineage>
        <taxon>Eukaryota</taxon>
        <taxon>Fungi</taxon>
        <taxon>Dikarya</taxon>
        <taxon>Ascomycota</taxon>
        <taxon>Pezizomycotina</taxon>
        <taxon>Sordariomycetes</taxon>
        <taxon>Xylariomycetidae</taxon>
        <taxon>Xylariales</taxon>
        <taxon>Xylariaceae</taxon>
        <taxon>Xylaria</taxon>
    </lineage>
</organism>
<dbReference type="GO" id="GO:0046872">
    <property type="term" value="F:metal ion binding"/>
    <property type="evidence" value="ECO:0007669"/>
    <property type="project" value="UniProtKB-KW"/>
</dbReference>
<feature type="domain" description="Homogentisate 1,2-dioxygenase N-terminal" evidence="12">
    <location>
        <begin position="3"/>
        <end position="201"/>
    </location>
</feature>
<keyword evidence="5 10" id="KW-0479">Metal-binding</keyword>
<evidence type="ECO:0000259" key="11">
    <source>
        <dbReference type="Pfam" id="PF04209"/>
    </source>
</evidence>
<comment type="similarity">
    <text evidence="3">Belongs to the homogentisate dioxygenase family.</text>
</comment>
<proteinExistence type="inferred from homology"/>